<dbReference type="Pfam" id="PF02771">
    <property type="entry name" value="Acyl-CoA_dh_N"/>
    <property type="match status" value="1"/>
</dbReference>
<dbReference type="Gene3D" id="1.20.140.10">
    <property type="entry name" value="Butyryl-CoA Dehydrogenase, subunit A, domain 3"/>
    <property type="match status" value="2"/>
</dbReference>
<keyword evidence="4" id="KW-0274">FAD</keyword>
<dbReference type="RefSeq" id="WP_153357754.1">
    <property type="nucleotide sequence ID" value="NZ_ML762481.1"/>
</dbReference>
<dbReference type="GO" id="GO:0005886">
    <property type="term" value="C:plasma membrane"/>
    <property type="evidence" value="ECO:0007669"/>
    <property type="project" value="TreeGrafter"/>
</dbReference>
<dbReference type="InterPro" id="IPR013786">
    <property type="entry name" value="AcylCoA_DH/ox_N"/>
</dbReference>
<evidence type="ECO:0000256" key="4">
    <source>
        <dbReference type="ARBA" id="ARBA00022827"/>
    </source>
</evidence>
<evidence type="ECO:0000259" key="7">
    <source>
        <dbReference type="Pfam" id="PF02770"/>
    </source>
</evidence>
<keyword evidence="10" id="KW-1185">Reference proteome</keyword>
<dbReference type="Pfam" id="PF02770">
    <property type="entry name" value="Acyl-CoA_dh_M"/>
    <property type="match status" value="1"/>
</dbReference>
<dbReference type="InterPro" id="IPR037069">
    <property type="entry name" value="AcylCoA_DH/ox_N_sf"/>
</dbReference>
<dbReference type="SUPFAM" id="SSF47203">
    <property type="entry name" value="Acyl-CoA dehydrogenase C-terminal domain-like"/>
    <property type="match status" value="2"/>
</dbReference>
<dbReference type="GO" id="GO:0050660">
    <property type="term" value="F:flavin adenine dinucleotide binding"/>
    <property type="evidence" value="ECO:0007669"/>
    <property type="project" value="InterPro"/>
</dbReference>
<keyword evidence="5" id="KW-0560">Oxidoreductase</keyword>
<dbReference type="Pfam" id="PF00441">
    <property type="entry name" value="Acyl-CoA_dh_1"/>
    <property type="match status" value="2"/>
</dbReference>
<reference evidence="9 10" key="1">
    <citation type="submission" date="2019-07" db="EMBL/GenBank/DDBJ databases">
        <title>R&amp;d 2014.</title>
        <authorList>
            <person name="Klenk H.-P."/>
        </authorList>
    </citation>
    <scope>NUCLEOTIDE SEQUENCE [LARGE SCALE GENOMIC DNA]</scope>
    <source>
        <strain evidence="9 10">DSM 45764</strain>
    </source>
</reference>
<dbReference type="InterPro" id="IPR036250">
    <property type="entry name" value="AcylCo_DH-like_C"/>
</dbReference>
<sequence length="717" mass="74089">MSAGAAPAARAGAAPEALAPEELAELRGTVAGALRAVWERPQTAGEPDAGDARLAAAWQVAVRQGWTELGAAGALDALLAVTAELGRLACPLPLADAHLAAELFAEHDDVVAAIGEGAVRPVVVPAVSGTVRFVDGAGAATHLLLLPEGAGEAVLAPVTGVRPTPGTPVPAWADVDWTADGAVRAPVDAAAAERAQVLLRLALATRAFGAAARAAELALEHASLRHQFGRPIASFQAVSHRCVDGAIDLAAFDALRTEATRLALAGDAGWLLATELAVAHAVEAAPRVQFGAHHTLAATGYFEEHEAPWLFRRVHADVTRVALFVPAAGEPADLLLETGARLPTPYLGEAAEAARAEVRAFLAKSVPPGLTGEDPALVELLADARYLAPGLPVEHGGRGAGAAEQVAIGEELTYAGLAPEARVAAGMLGPTIDRLGTPAQRAQLLPLISRGRMPFYLGYSEPETGSDLAHLRTTAVRDGDDWVVTGQKMWGTGAHLAEWTWLAARTDPAAQAHAGITVFCFPTGLPGWSLQQHRSLAGGVSCTTFFDEVRVPDSARIGETNQGWRVLTEALAHERIVIASGTAALLRLFEDLVDALRADPDRAGPRGSAARATLTSLAVRLQAARALVATSARDALGDGGSVATAPMAKIVGSELEEEFGEAVLRLLGPAAALADGPNAGSPETFETALRYSIMSVVAGGTNDIQRNLVARALGLPR</sequence>
<evidence type="ECO:0000259" key="6">
    <source>
        <dbReference type="Pfam" id="PF00441"/>
    </source>
</evidence>
<dbReference type="Gene3D" id="1.10.540.10">
    <property type="entry name" value="Acyl-CoA dehydrogenase/oxidase, N-terminal domain"/>
    <property type="match status" value="1"/>
</dbReference>
<dbReference type="PANTHER" id="PTHR43292">
    <property type="entry name" value="ACYL-COA DEHYDROGENASE"/>
    <property type="match status" value="1"/>
</dbReference>
<dbReference type="SUPFAM" id="SSF56645">
    <property type="entry name" value="Acyl-CoA dehydrogenase NM domain-like"/>
    <property type="match status" value="1"/>
</dbReference>
<evidence type="ECO:0000256" key="1">
    <source>
        <dbReference type="ARBA" id="ARBA00001974"/>
    </source>
</evidence>
<accession>A0A562IS33</accession>
<dbReference type="PANTHER" id="PTHR43292:SF3">
    <property type="entry name" value="ACYL-COA DEHYDROGENASE FADE29"/>
    <property type="match status" value="1"/>
</dbReference>
<name>A0A562IS33_9ACTN</name>
<evidence type="ECO:0000313" key="9">
    <source>
        <dbReference type="EMBL" id="TWH73712.1"/>
    </source>
</evidence>
<dbReference type="EMBL" id="VLKF01000001">
    <property type="protein sequence ID" value="TWH73712.1"/>
    <property type="molecule type" value="Genomic_DNA"/>
</dbReference>
<keyword evidence="3" id="KW-0285">Flavoprotein</keyword>
<proteinExistence type="inferred from homology"/>
<dbReference type="InterPro" id="IPR046373">
    <property type="entry name" value="Acyl-CoA_Oxase/DH_mid-dom_sf"/>
</dbReference>
<dbReference type="InterPro" id="IPR009100">
    <property type="entry name" value="AcylCoA_DH/oxidase_NM_dom_sf"/>
</dbReference>
<dbReference type="GO" id="GO:0016627">
    <property type="term" value="F:oxidoreductase activity, acting on the CH-CH group of donors"/>
    <property type="evidence" value="ECO:0007669"/>
    <property type="project" value="InterPro"/>
</dbReference>
<dbReference type="Gene3D" id="2.40.110.10">
    <property type="entry name" value="Butyryl-CoA Dehydrogenase, subunit A, domain 2"/>
    <property type="match status" value="1"/>
</dbReference>
<protein>
    <submittedName>
        <fullName evidence="9">Alkylation response protein AidB-like acyl-CoA dehydrogenase</fullName>
    </submittedName>
</protein>
<dbReference type="InterPro" id="IPR009075">
    <property type="entry name" value="AcylCo_DH/oxidase_C"/>
</dbReference>
<comment type="caution">
    <text evidence="9">The sequence shown here is derived from an EMBL/GenBank/DDBJ whole genome shotgun (WGS) entry which is preliminary data.</text>
</comment>
<comment type="cofactor">
    <cofactor evidence="1">
        <name>FAD</name>
        <dbReference type="ChEBI" id="CHEBI:57692"/>
    </cofactor>
</comment>
<dbReference type="OrthoDB" id="9770681at2"/>
<dbReference type="Proteomes" id="UP000321490">
    <property type="component" value="Unassembled WGS sequence"/>
</dbReference>
<evidence type="ECO:0000256" key="3">
    <source>
        <dbReference type="ARBA" id="ARBA00022630"/>
    </source>
</evidence>
<feature type="domain" description="Acyl-CoA dehydrogenase/oxidase C-terminal" evidence="6">
    <location>
        <begin position="561"/>
        <end position="713"/>
    </location>
</feature>
<feature type="domain" description="Acyl-CoA dehydrogenase/oxidase N-terminal" evidence="8">
    <location>
        <begin position="349"/>
        <end position="451"/>
    </location>
</feature>
<evidence type="ECO:0000256" key="2">
    <source>
        <dbReference type="ARBA" id="ARBA00009347"/>
    </source>
</evidence>
<gene>
    <name evidence="9" type="ORF">JD78_02236</name>
</gene>
<feature type="domain" description="Acyl-CoA oxidase/dehydrogenase middle" evidence="7">
    <location>
        <begin position="458"/>
        <end position="537"/>
    </location>
</feature>
<evidence type="ECO:0000259" key="8">
    <source>
        <dbReference type="Pfam" id="PF02771"/>
    </source>
</evidence>
<evidence type="ECO:0000256" key="5">
    <source>
        <dbReference type="ARBA" id="ARBA00023002"/>
    </source>
</evidence>
<dbReference type="InterPro" id="IPR006091">
    <property type="entry name" value="Acyl-CoA_Oxase/DH_mid-dom"/>
</dbReference>
<feature type="domain" description="Acyl-CoA dehydrogenase/oxidase C-terminal" evidence="6">
    <location>
        <begin position="200"/>
        <end position="315"/>
    </location>
</feature>
<comment type="similarity">
    <text evidence="2">Belongs to the acyl-CoA dehydrogenase family.</text>
</comment>
<evidence type="ECO:0000313" key="10">
    <source>
        <dbReference type="Proteomes" id="UP000321490"/>
    </source>
</evidence>
<dbReference type="AlphaFoldDB" id="A0A562IS33"/>
<organism evidence="9 10">
    <name type="scientific">Modestobacter roseus</name>
    <dbReference type="NCBI Taxonomy" id="1181884"/>
    <lineage>
        <taxon>Bacteria</taxon>
        <taxon>Bacillati</taxon>
        <taxon>Actinomycetota</taxon>
        <taxon>Actinomycetes</taxon>
        <taxon>Geodermatophilales</taxon>
        <taxon>Geodermatophilaceae</taxon>
        <taxon>Modestobacter</taxon>
    </lineage>
</organism>
<dbReference type="InterPro" id="IPR052161">
    <property type="entry name" value="Mycobact_Acyl-CoA_DH"/>
</dbReference>